<proteinExistence type="predicted"/>
<dbReference type="Proteomes" id="UP000317371">
    <property type="component" value="Unassembled WGS sequence"/>
</dbReference>
<evidence type="ECO:0000313" key="2">
    <source>
        <dbReference type="Proteomes" id="UP000317371"/>
    </source>
</evidence>
<name>A0A540VG35_9CHLR</name>
<sequence>MKPFHKCPVCGGELVEKEVEKLLRGGKHTAVIKVRAEVHSPRGPCAPHPI</sequence>
<evidence type="ECO:0000313" key="1">
    <source>
        <dbReference type="EMBL" id="TQE95724.1"/>
    </source>
</evidence>
<keyword evidence="2" id="KW-1185">Reference proteome</keyword>
<accession>A0A540VG35</accession>
<dbReference type="InParanoid" id="A0A540VG35"/>
<dbReference type="EMBL" id="VIGC01000012">
    <property type="protein sequence ID" value="TQE95724.1"/>
    <property type="molecule type" value="Genomic_DNA"/>
</dbReference>
<reference evidence="1 2" key="1">
    <citation type="submission" date="2019-06" db="EMBL/GenBank/DDBJ databases">
        <title>Genome sequence of Litorilinea aerophila BAA-2444.</title>
        <authorList>
            <person name="Maclea K.S."/>
            <person name="Maurais E.G."/>
            <person name="Iannazzi L.C."/>
        </authorList>
    </citation>
    <scope>NUCLEOTIDE SEQUENCE [LARGE SCALE GENOMIC DNA]</scope>
    <source>
        <strain evidence="1 2">ATCC BAA-2444</strain>
    </source>
</reference>
<comment type="caution">
    <text evidence="1">The sequence shown here is derived from an EMBL/GenBank/DDBJ whole genome shotgun (WGS) entry which is preliminary data.</text>
</comment>
<organism evidence="1 2">
    <name type="scientific">Litorilinea aerophila</name>
    <dbReference type="NCBI Taxonomy" id="1204385"/>
    <lineage>
        <taxon>Bacteria</taxon>
        <taxon>Bacillati</taxon>
        <taxon>Chloroflexota</taxon>
        <taxon>Caldilineae</taxon>
        <taxon>Caldilineales</taxon>
        <taxon>Caldilineaceae</taxon>
        <taxon>Litorilinea</taxon>
    </lineage>
</organism>
<dbReference type="InterPro" id="IPR022453">
    <property type="entry name" value="Znf_MqsA-type"/>
</dbReference>
<protein>
    <submittedName>
        <fullName evidence="1">YgiT-type zinc finger protein</fullName>
    </submittedName>
</protein>
<gene>
    <name evidence="1" type="ORF">FKZ61_11435</name>
</gene>
<dbReference type="NCBIfam" id="TIGR03831">
    <property type="entry name" value="YgiT_finger"/>
    <property type="match status" value="1"/>
</dbReference>
<dbReference type="AlphaFoldDB" id="A0A540VG35"/>